<dbReference type="EMBL" id="JBANRG010000011">
    <property type="protein sequence ID" value="KAK7462146.1"/>
    <property type="molecule type" value="Genomic_DNA"/>
</dbReference>
<gene>
    <name evidence="3" type="ORF">VKT23_007749</name>
</gene>
<feature type="compositionally biased region" description="Polar residues" evidence="1">
    <location>
        <begin position="118"/>
        <end position="130"/>
    </location>
</feature>
<evidence type="ECO:0000313" key="3">
    <source>
        <dbReference type="EMBL" id="KAK7462146.1"/>
    </source>
</evidence>
<evidence type="ECO:0000313" key="4">
    <source>
        <dbReference type="Proteomes" id="UP001498398"/>
    </source>
</evidence>
<proteinExistence type="predicted"/>
<evidence type="ECO:0000256" key="2">
    <source>
        <dbReference type="SAM" id="SignalP"/>
    </source>
</evidence>
<reference evidence="3 4" key="1">
    <citation type="submission" date="2024-01" db="EMBL/GenBank/DDBJ databases">
        <title>A draft genome for the cacao thread blight pathogen Marasmiellus scandens.</title>
        <authorList>
            <person name="Baruah I.K."/>
            <person name="Leung J."/>
            <person name="Bukari Y."/>
            <person name="Amoako-Attah I."/>
            <person name="Meinhardt L.W."/>
            <person name="Bailey B.A."/>
            <person name="Cohen S.P."/>
        </authorList>
    </citation>
    <scope>NUCLEOTIDE SEQUENCE [LARGE SCALE GENOMIC DNA]</scope>
    <source>
        <strain evidence="3 4">GH-19</strain>
    </source>
</reference>
<feature type="region of interest" description="Disordered" evidence="1">
    <location>
        <begin position="112"/>
        <end position="151"/>
    </location>
</feature>
<accession>A0ABR1JJ78</accession>
<keyword evidence="4" id="KW-1185">Reference proteome</keyword>
<comment type="caution">
    <text evidence="3">The sequence shown here is derived from an EMBL/GenBank/DDBJ whole genome shotgun (WGS) entry which is preliminary data.</text>
</comment>
<dbReference type="Proteomes" id="UP001498398">
    <property type="component" value="Unassembled WGS sequence"/>
</dbReference>
<protein>
    <submittedName>
        <fullName evidence="3">Uncharacterized protein</fullName>
    </submittedName>
</protein>
<feature type="signal peptide" evidence="2">
    <location>
        <begin position="1"/>
        <end position="20"/>
    </location>
</feature>
<keyword evidence="2" id="KW-0732">Signal</keyword>
<organism evidence="3 4">
    <name type="scientific">Marasmiellus scandens</name>
    <dbReference type="NCBI Taxonomy" id="2682957"/>
    <lineage>
        <taxon>Eukaryota</taxon>
        <taxon>Fungi</taxon>
        <taxon>Dikarya</taxon>
        <taxon>Basidiomycota</taxon>
        <taxon>Agaricomycotina</taxon>
        <taxon>Agaricomycetes</taxon>
        <taxon>Agaricomycetidae</taxon>
        <taxon>Agaricales</taxon>
        <taxon>Marasmiineae</taxon>
        <taxon>Omphalotaceae</taxon>
        <taxon>Marasmiellus</taxon>
    </lineage>
</organism>
<sequence>MVSLLLTCIFLVTGNSLVRAIYYTVPPSATVGQEFTATWFSPPTSLVQFWLAFPVNDFDVQQNDIVYTVTPNDRGSGTVVLPVPTTTGSFYIGTYSPDLNNVGNSPPILAVVAEGDTSPRSNSPKLSSPTLEPAPSQDESSAGTHVGTSSE</sequence>
<feature type="compositionally biased region" description="Polar residues" evidence="1">
    <location>
        <begin position="137"/>
        <end position="151"/>
    </location>
</feature>
<name>A0ABR1JJ78_9AGAR</name>
<feature type="chain" id="PRO_5046068326" evidence="2">
    <location>
        <begin position="21"/>
        <end position="151"/>
    </location>
</feature>
<evidence type="ECO:0000256" key="1">
    <source>
        <dbReference type="SAM" id="MobiDB-lite"/>
    </source>
</evidence>